<dbReference type="GO" id="GO:0016779">
    <property type="term" value="F:nucleotidyltransferase activity"/>
    <property type="evidence" value="ECO:0007669"/>
    <property type="project" value="InterPro"/>
</dbReference>
<dbReference type="Proteomes" id="UP000037237">
    <property type="component" value="Unassembled WGS sequence"/>
</dbReference>
<proteinExistence type="predicted"/>
<evidence type="ECO:0000313" key="3">
    <source>
        <dbReference type="Proteomes" id="UP000037237"/>
    </source>
</evidence>
<sequence>LSRPEKLYTAQNYQKFLATLRRDFPHYLYLCPYRRKEVLSIPKNKIKKVYASNECLRQIFQNENKDTLQKEAIELVELLSSESKVPIQDFGIHGSVGLNMHNEHSDIDLVVYGAQNFTNLERTVNRLADEEVFTHVFTKKIDQARKHRCRYNDRRFVYNAVRKTKEIDTKHGRFRYTPIKNVQFVSEVVNDNENMFRPAVYAIKDYKPFDLASELSDEQIPVIVTSMIGYYRNVARTGDKIRVSGALEKVDNIETGEMYYHVVVGTGIHGNEYIEPIENLTG</sequence>
<gene>
    <name evidence="2" type="ORF">AC477_02705</name>
</gene>
<comment type="caution">
    <text evidence="2">The sequence shown here is derived from an EMBL/GenBank/DDBJ whole genome shotgun (WGS) entry which is preliminary data.</text>
</comment>
<accession>A0A0M0BVY3</accession>
<reference evidence="2 3" key="1">
    <citation type="submission" date="2015-06" db="EMBL/GenBank/DDBJ databases">
        <title>New insights into the roles of widespread benthic archaea in carbon and nitrogen cycling.</title>
        <authorList>
            <person name="Lazar C.S."/>
            <person name="Baker B.J."/>
            <person name="Seitz K.W."/>
            <person name="Hyde A.S."/>
            <person name="Dick G.J."/>
            <person name="Hinrichs K.-U."/>
            <person name="Teske A.P."/>
        </authorList>
    </citation>
    <scope>NUCLEOTIDE SEQUENCE [LARGE SCALE GENOMIC DNA]</scope>
    <source>
        <strain evidence="2">SG8-32-1</strain>
    </source>
</reference>
<dbReference type="InterPro" id="IPR002934">
    <property type="entry name" value="Polymerase_NTP_transf_dom"/>
</dbReference>
<protein>
    <recommendedName>
        <fullName evidence="1">Polymerase nucleotidyl transferase domain-containing protein</fullName>
    </recommendedName>
</protein>
<feature type="non-terminal residue" evidence="2">
    <location>
        <position position="1"/>
    </location>
</feature>
<dbReference type="EMBL" id="LFWU01000060">
    <property type="protein sequence ID" value="KON32609.1"/>
    <property type="molecule type" value="Genomic_DNA"/>
</dbReference>
<dbReference type="InterPro" id="IPR043519">
    <property type="entry name" value="NT_sf"/>
</dbReference>
<evidence type="ECO:0000313" key="2">
    <source>
        <dbReference type="EMBL" id="KON32609.1"/>
    </source>
</evidence>
<evidence type="ECO:0000259" key="1">
    <source>
        <dbReference type="Pfam" id="PF01909"/>
    </source>
</evidence>
<organism evidence="2 3">
    <name type="scientific">miscellaneous Crenarchaeota group-1 archaeon SG8-32-1</name>
    <dbReference type="NCBI Taxonomy" id="1685124"/>
    <lineage>
        <taxon>Archaea</taxon>
        <taxon>Candidatus Bathyarchaeota</taxon>
        <taxon>MCG-1</taxon>
    </lineage>
</organism>
<dbReference type="Pfam" id="PF01909">
    <property type="entry name" value="NTP_transf_2"/>
    <property type="match status" value="1"/>
</dbReference>
<feature type="domain" description="Polymerase nucleotidyl transferase" evidence="1">
    <location>
        <begin position="76"/>
        <end position="136"/>
    </location>
</feature>
<name>A0A0M0BVY3_9ARCH</name>
<dbReference type="SUPFAM" id="SSF81301">
    <property type="entry name" value="Nucleotidyltransferase"/>
    <property type="match status" value="1"/>
</dbReference>
<dbReference type="AlphaFoldDB" id="A0A0M0BVY3"/>